<dbReference type="AlphaFoldDB" id="A0AAV3XC11"/>
<proteinExistence type="predicted"/>
<evidence type="ECO:0000313" key="2">
    <source>
        <dbReference type="Proteomes" id="UP001050975"/>
    </source>
</evidence>
<keyword evidence="2" id="KW-1185">Reference proteome</keyword>
<evidence type="ECO:0000313" key="1">
    <source>
        <dbReference type="EMBL" id="GET40043.1"/>
    </source>
</evidence>
<comment type="caution">
    <text evidence="1">The sequence shown here is derived from an EMBL/GenBank/DDBJ whole genome shotgun (WGS) entry which is preliminary data.</text>
</comment>
<gene>
    <name evidence="1" type="ORF">MiSe_48510</name>
</gene>
<dbReference type="RefSeq" id="WP_264196691.1">
    <property type="nucleotide sequence ID" value="NZ_BLAY01000080.1"/>
</dbReference>
<protein>
    <submittedName>
        <fullName evidence="1">Uncharacterized protein</fullName>
    </submittedName>
</protein>
<dbReference type="EMBL" id="BLAY01000080">
    <property type="protein sequence ID" value="GET40043.1"/>
    <property type="molecule type" value="Genomic_DNA"/>
</dbReference>
<organism evidence="1 2">
    <name type="scientific">Microseira wollei NIES-4236</name>
    <dbReference type="NCBI Taxonomy" id="2530354"/>
    <lineage>
        <taxon>Bacteria</taxon>
        <taxon>Bacillati</taxon>
        <taxon>Cyanobacteriota</taxon>
        <taxon>Cyanophyceae</taxon>
        <taxon>Oscillatoriophycideae</taxon>
        <taxon>Aerosakkonematales</taxon>
        <taxon>Aerosakkonemataceae</taxon>
        <taxon>Microseira</taxon>
    </lineage>
</organism>
<accession>A0AAV3XC11</accession>
<name>A0AAV3XC11_9CYAN</name>
<reference evidence="1" key="1">
    <citation type="submission" date="2019-10" db="EMBL/GenBank/DDBJ databases">
        <title>Draft genome sequece of Microseira wollei NIES-4236.</title>
        <authorList>
            <person name="Yamaguchi H."/>
            <person name="Suzuki S."/>
            <person name="Kawachi M."/>
        </authorList>
    </citation>
    <scope>NUCLEOTIDE SEQUENCE</scope>
    <source>
        <strain evidence="1">NIES-4236</strain>
    </source>
</reference>
<sequence length="44" mass="4794">MLEKLLLATTLTFLVNLLFGVSSPTATQTDFNLFSPHAATLNLK</sequence>
<dbReference type="Proteomes" id="UP001050975">
    <property type="component" value="Unassembled WGS sequence"/>
</dbReference>